<dbReference type="KEGG" id="hanx:ABSL23_08645"/>
<organism evidence="2">
    <name type="scientific">Halobacterium sp. NMX12-1</name>
    <dbReference type="NCBI Taxonomy" id="3166650"/>
    <lineage>
        <taxon>Archaea</taxon>
        <taxon>Methanobacteriati</taxon>
        <taxon>Methanobacteriota</taxon>
        <taxon>Stenosarchaea group</taxon>
        <taxon>Halobacteria</taxon>
        <taxon>Halobacteriales</taxon>
        <taxon>Halobacteriaceae</taxon>
        <taxon>Halobacterium</taxon>
    </lineage>
</organism>
<dbReference type="EMBL" id="CP159204">
    <property type="protein sequence ID" value="XCF15319.1"/>
    <property type="molecule type" value="Genomic_DNA"/>
</dbReference>
<name>A0AAU8CA77_9EURY</name>
<proteinExistence type="predicted"/>
<reference evidence="2" key="1">
    <citation type="submission" date="2024-06" db="EMBL/GenBank/DDBJ databases">
        <title>Genome Sequence of an extremely halophilic archaeon isolated from Permian era halite, Salado Formation, Carlsbad, New Mexico: Halobacterium sp. strain NMX12-1.</title>
        <authorList>
            <person name="Sotoa L."/>
            <person name="DasSarma P."/>
            <person name="Anton B.P."/>
            <person name="Vincze T."/>
            <person name="Verma I."/>
            <person name="Eralp B."/>
            <person name="Powers D.W."/>
            <person name="Dozier B.L."/>
            <person name="Roberts R.J."/>
            <person name="DasSarma S."/>
        </authorList>
    </citation>
    <scope>NUCLEOTIDE SEQUENCE</scope>
    <source>
        <strain evidence="2">NMX12-1</strain>
    </source>
</reference>
<dbReference type="AlphaFoldDB" id="A0AAU8CA77"/>
<accession>A0AAU8CA77</accession>
<evidence type="ECO:0000256" key="1">
    <source>
        <dbReference type="SAM" id="MobiDB-lite"/>
    </source>
</evidence>
<feature type="compositionally biased region" description="Low complexity" evidence="1">
    <location>
        <begin position="22"/>
        <end position="46"/>
    </location>
</feature>
<gene>
    <name evidence="2" type="ORF">ABSL23_08645</name>
</gene>
<evidence type="ECO:0000313" key="2">
    <source>
        <dbReference type="EMBL" id="XCF15319.1"/>
    </source>
</evidence>
<dbReference type="GeneID" id="91109212"/>
<dbReference type="PROSITE" id="PS51257">
    <property type="entry name" value="PROKAR_LIPOPROTEIN"/>
    <property type="match status" value="1"/>
</dbReference>
<sequence length="145" mass="15172">MSPTRIAAVALLVAVAGCAGLAPTDSETTAPTSAPTVTPTETTSDTTEPHTGVGTSHAPEHLTVRASGGVENVTVTLAPDGDTETYDLPAGREVDLTREIHDRGHDVRVVVERGDETVFDREVLGYESFDVTVHGNDTSVDYAVV</sequence>
<protein>
    <submittedName>
        <fullName evidence="2">Uncharacterized protein</fullName>
    </submittedName>
</protein>
<feature type="region of interest" description="Disordered" evidence="1">
    <location>
        <begin position="22"/>
        <end position="59"/>
    </location>
</feature>
<dbReference type="RefSeq" id="WP_353633429.1">
    <property type="nucleotide sequence ID" value="NZ_CP159204.1"/>
</dbReference>